<sequence>LSFLKQLWKIACSDEFQSIRWVDDGVFVAMNKEMFKREVLARRGPGRVFEMESMESFHRQLDLRGMHELPEVSNSSDSRDEFPTEEATAPRKLLHFYYSPNFKRDHPQVLTRCKPRVGHKRRAPAASYLDEELEESCPSGS</sequence>
<keyword evidence="8" id="KW-1185">Reference proteome</keyword>
<organism evidence="7 8">
    <name type="scientific">Pygoscelis papua</name>
    <name type="common">Gentoo penguin</name>
    <dbReference type="NCBI Taxonomy" id="30457"/>
    <lineage>
        <taxon>Eukaryota</taxon>
        <taxon>Metazoa</taxon>
        <taxon>Chordata</taxon>
        <taxon>Craniata</taxon>
        <taxon>Vertebrata</taxon>
        <taxon>Euteleostomi</taxon>
        <taxon>Archelosauria</taxon>
        <taxon>Archosauria</taxon>
        <taxon>Dinosauria</taxon>
        <taxon>Saurischia</taxon>
        <taxon>Theropoda</taxon>
        <taxon>Coelurosauria</taxon>
        <taxon>Aves</taxon>
        <taxon>Neognathae</taxon>
        <taxon>Neoaves</taxon>
        <taxon>Aequornithes</taxon>
        <taxon>Sphenisciformes</taxon>
        <taxon>Spheniscidae</taxon>
        <taxon>Pygoscelis</taxon>
    </lineage>
</organism>
<dbReference type="Proteomes" id="UP001177209">
    <property type="component" value="Unassembled WGS sequence"/>
</dbReference>
<keyword evidence="4" id="KW-0539">Nucleus</keyword>
<evidence type="ECO:0000256" key="1">
    <source>
        <dbReference type="ARBA" id="ARBA00004123"/>
    </source>
</evidence>
<dbReference type="Pfam" id="PF00447">
    <property type="entry name" value="HSF_DNA-bind"/>
    <property type="match status" value="1"/>
</dbReference>
<evidence type="ECO:0000259" key="6">
    <source>
        <dbReference type="Pfam" id="PF00447"/>
    </source>
</evidence>
<dbReference type="Gene3D" id="1.10.10.10">
    <property type="entry name" value="Winged helix-like DNA-binding domain superfamily/Winged helix DNA-binding domain"/>
    <property type="match status" value="1"/>
</dbReference>
<evidence type="ECO:0000256" key="4">
    <source>
        <dbReference type="ARBA" id="ARBA00023242"/>
    </source>
</evidence>
<feature type="domain" description="HSF-type DNA-binding" evidence="6">
    <location>
        <begin position="3"/>
        <end position="115"/>
    </location>
</feature>
<evidence type="ECO:0000313" key="7">
    <source>
        <dbReference type="EMBL" id="KAK1191036.1"/>
    </source>
</evidence>
<comment type="caution">
    <text evidence="7">The sequence shown here is derived from an EMBL/GenBank/DDBJ whole genome shotgun (WGS) entry which is preliminary data.</text>
</comment>
<dbReference type="GO" id="GO:0005634">
    <property type="term" value="C:nucleus"/>
    <property type="evidence" value="ECO:0007669"/>
    <property type="project" value="UniProtKB-SubCell"/>
</dbReference>
<feature type="non-terminal residue" evidence="7">
    <location>
        <position position="1"/>
    </location>
</feature>
<evidence type="ECO:0000256" key="5">
    <source>
        <dbReference type="SAM" id="MobiDB-lite"/>
    </source>
</evidence>
<dbReference type="GO" id="GO:0043565">
    <property type="term" value="F:sequence-specific DNA binding"/>
    <property type="evidence" value="ECO:0007669"/>
    <property type="project" value="InterPro"/>
</dbReference>
<dbReference type="InterPro" id="IPR036388">
    <property type="entry name" value="WH-like_DNA-bd_sf"/>
</dbReference>
<feature type="region of interest" description="Disordered" evidence="5">
    <location>
        <begin position="116"/>
        <end position="141"/>
    </location>
</feature>
<evidence type="ECO:0000313" key="8">
    <source>
        <dbReference type="Proteomes" id="UP001177209"/>
    </source>
</evidence>
<comment type="subcellular location">
    <subcellularLocation>
        <location evidence="1">Nucleus</location>
    </subcellularLocation>
</comment>
<accession>A0AA40GRS5</accession>
<proteinExistence type="inferred from homology"/>
<gene>
    <name evidence="7" type="primary">Hsfy1_2</name>
    <name evidence="7" type="ORF">KCX86_0001430</name>
</gene>
<dbReference type="SUPFAM" id="SSF46785">
    <property type="entry name" value="Winged helix' DNA-binding domain"/>
    <property type="match status" value="1"/>
</dbReference>
<evidence type="ECO:0000256" key="3">
    <source>
        <dbReference type="ARBA" id="ARBA00023125"/>
    </source>
</evidence>
<comment type="similarity">
    <text evidence="2">Belongs to the HSF family.</text>
</comment>
<evidence type="ECO:0000256" key="2">
    <source>
        <dbReference type="ARBA" id="ARBA00006403"/>
    </source>
</evidence>
<feature type="non-terminal residue" evidence="7">
    <location>
        <position position="141"/>
    </location>
</feature>
<reference evidence="7" key="1">
    <citation type="submission" date="2021-05" db="EMBL/GenBank/DDBJ databases">
        <title>A comprehensive genomic history of the evolution of penguins.</title>
        <authorList>
            <person name="Bi X."/>
        </authorList>
    </citation>
    <scope>NUCLEOTIDE SEQUENCE</scope>
    <source>
        <strain evidence="7">Gentoo_SouthGeorgia</strain>
        <tissue evidence="7">Blood</tissue>
    </source>
</reference>
<protein>
    <submittedName>
        <fullName evidence="7">HSFY1 protein</fullName>
    </submittedName>
</protein>
<keyword evidence="3" id="KW-0238">DNA-binding</keyword>
<name>A0AA40GRS5_PYGPA</name>
<dbReference type="InterPro" id="IPR036390">
    <property type="entry name" value="WH_DNA-bd_sf"/>
</dbReference>
<dbReference type="GO" id="GO:0003700">
    <property type="term" value="F:DNA-binding transcription factor activity"/>
    <property type="evidence" value="ECO:0007669"/>
    <property type="project" value="InterPro"/>
</dbReference>
<dbReference type="InterPro" id="IPR000232">
    <property type="entry name" value="HSF_DNA-bd"/>
</dbReference>
<dbReference type="AlphaFoldDB" id="A0AA40GRS5"/>
<dbReference type="EMBL" id="JAHCLZ010010367">
    <property type="protein sequence ID" value="KAK1191036.1"/>
    <property type="molecule type" value="Genomic_DNA"/>
</dbReference>